<keyword evidence="3" id="KW-1185">Reference proteome</keyword>
<evidence type="ECO:0000256" key="1">
    <source>
        <dbReference type="SAM" id="Phobius"/>
    </source>
</evidence>
<feature type="transmembrane region" description="Helical" evidence="1">
    <location>
        <begin position="215"/>
        <end position="241"/>
    </location>
</feature>
<comment type="caution">
    <text evidence="2">The sequence shown here is derived from an EMBL/GenBank/DDBJ whole genome shotgun (WGS) entry which is preliminary data.</text>
</comment>
<feature type="transmembrane region" description="Helical" evidence="1">
    <location>
        <begin position="180"/>
        <end position="203"/>
    </location>
</feature>
<accession>A0AA36CCQ9</accession>
<feature type="non-terminal residue" evidence="2">
    <location>
        <position position="1"/>
    </location>
</feature>
<organism evidence="2 3">
    <name type="scientific">Mesorhabditis spiculigera</name>
    <dbReference type="NCBI Taxonomy" id="96644"/>
    <lineage>
        <taxon>Eukaryota</taxon>
        <taxon>Metazoa</taxon>
        <taxon>Ecdysozoa</taxon>
        <taxon>Nematoda</taxon>
        <taxon>Chromadorea</taxon>
        <taxon>Rhabditida</taxon>
        <taxon>Rhabditina</taxon>
        <taxon>Rhabditomorpha</taxon>
        <taxon>Rhabditoidea</taxon>
        <taxon>Rhabditidae</taxon>
        <taxon>Mesorhabditinae</taxon>
        <taxon>Mesorhabditis</taxon>
    </lineage>
</organism>
<reference evidence="2" key="1">
    <citation type="submission" date="2023-06" db="EMBL/GenBank/DDBJ databases">
        <authorList>
            <person name="Delattre M."/>
        </authorList>
    </citation>
    <scope>NUCLEOTIDE SEQUENCE</scope>
    <source>
        <strain evidence="2">AF72</strain>
    </source>
</reference>
<feature type="transmembrane region" description="Helical" evidence="1">
    <location>
        <begin position="150"/>
        <end position="173"/>
    </location>
</feature>
<protein>
    <submittedName>
        <fullName evidence="2">Uncharacterized protein</fullName>
    </submittedName>
</protein>
<feature type="transmembrane region" description="Helical" evidence="1">
    <location>
        <begin position="113"/>
        <end position="138"/>
    </location>
</feature>
<sequence length="271" mass="30517">MAAYHILKRLMLALKNLTAFIPKRQQPFTFLEERPEEVGEEIRRSSSLQFPPDTENNCVKLPNSPTQIDLLNTKTATISSSLYTLTQISESASAINLYTIMARYRCCFGFCRLRVGGCVVGGLAIGLSIFTLCVILSLSHQLSKGLQDIFILPIVCTSLYQIASAMSLIVGILIENHLLILPFIANVVIQILLHMALTIIFLISSNHSESIVFPILAFSTIFIVAIYVWFMALTAMTFVLIRDKKRFKWELDEGLQNVQQRPMDRVSSSYF</sequence>
<evidence type="ECO:0000313" key="2">
    <source>
        <dbReference type="EMBL" id="CAJ0565935.1"/>
    </source>
</evidence>
<keyword evidence="1" id="KW-0812">Transmembrane</keyword>
<dbReference type="Proteomes" id="UP001177023">
    <property type="component" value="Unassembled WGS sequence"/>
</dbReference>
<gene>
    <name evidence="2" type="ORF">MSPICULIGERA_LOCUS4557</name>
</gene>
<keyword evidence="1" id="KW-0472">Membrane</keyword>
<name>A0AA36CCQ9_9BILA</name>
<evidence type="ECO:0000313" key="3">
    <source>
        <dbReference type="Proteomes" id="UP001177023"/>
    </source>
</evidence>
<dbReference type="AlphaFoldDB" id="A0AA36CCQ9"/>
<keyword evidence="1" id="KW-1133">Transmembrane helix</keyword>
<proteinExistence type="predicted"/>
<dbReference type="EMBL" id="CATQJA010001137">
    <property type="protein sequence ID" value="CAJ0565935.1"/>
    <property type="molecule type" value="Genomic_DNA"/>
</dbReference>